<dbReference type="InterPro" id="IPR015353">
    <property type="entry name" value="Rubisco_LSMT_subst-bd"/>
</dbReference>
<dbReference type="Gene3D" id="3.90.1410.10">
    <property type="entry name" value="set domain protein methyltransferase, domain 1"/>
    <property type="match status" value="2"/>
</dbReference>
<dbReference type="GO" id="GO:0032259">
    <property type="term" value="P:methylation"/>
    <property type="evidence" value="ECO:0007669"/>
    <property type="project" value="UniProtKB-KW"/>
</dbReference>
<dbReference type="PANTHER" id="PTHR13271">
    <property type="entry name" value="UNCHARACTERIZED PUTATIVE METHYLTRANSFERASE"/>
    <property type="match status" value="1"/>
</dbReference>
<reference evidence="5" key="3">
    <citation type="submission" date="2015-02" db="UniProtKB">
        <authorList>
            <consortium name="EnsemblProtists"/>
        </authorList>
    </citation>
    <scope>IDENTIFICATION</scope>
    <source>
        <strain evidence="5">DAOM BR144</strain>
    </source>
</reference>
<dbReference type="EnsemblProtists" id="PYU1_T002775">
    <property type="protein sequence ID" value="PYU1_T002775"/>
    <property type="gene ID" value="PYU1_G002772"/>
</dbReference>
<evidence type="ECO:0000256" key="1">
    <source>
        <dbReference type="ARBA" id="ARBA00022603"/>
    </source>
</evidence>
<evidence type="ECO:0000313" key="5">
    <source>
        <dbReference type="EnsemblProtists" id="PYU1_T002775"/>
    </source>
</evidence>
<dbReference type="CDD" id="cd10527">
    <property type="entry name" value="SET_LSMT"/>
    <property type="match status" value="2"/>
</dbReference>
<protein>
    <recommendedName>
        <fullName evidence="4">Rubisco LSMT substrate-binding domain-containing protein</fullName>
    </recommendedName>
</protein>
<dbReference type="HOGENOM" id="CLU_014746_0_0_1"/>
<evidence type="ECO:0000259" key="4">
    <source>
        <dbReference type="Pfam" id="PF09273"/>
    </source>
</evidence>
<sequence length="942" mass="106545">MEKHKPVASKNKRNKYALAALSQLVGLVVILVAVVLAAQLAFTKEKGSKSYAHVDDDFTAKKAAIDSFLEWFDAAGGTRHAHIGIANFPDMGNAYQAIDEHEQLLFVPKKIIICRDTIFEVIPPSVKTKFAKLRDDDDALLTAFLLLELAKNESSFWSPYLQLLPRLPDVAASPLLYASFEDVHALQDERMITAALQEHQHAKRGLQKFRRLFKTLPNLDRIDLRVYSWARFLISSRAFTIRGQRFLVPFGDVFNGQRHPKTRSFDNGQRFLQYHHFVPDGMAIRADRATGANHQIFEDYGDNSNYVYFLYHGFVMPDTDSSTFDCAVFRFPHLQDAPDNNDDALPLKMQALQHFGVANGPMGCIAHDGTLSLDTQQLAQFYFALATTDASTMTEECGKKANYARCFVPSTSSTNMMTEDEEAEYVGFLVRAIETQLRYSYPTTLDEDLKMLGTGSVPNSQRAAVEFRISRKEILQHALSHLQERQLAVQDNKDTVDMVQTDTEDTMSTTMLQEEDDGDDAQRLTRFQEWLTSQNLPINHVEVRFINPTMGYGTFATKPLERGEIYLSVPVDIVMNVHSASRSKSLQRLLRALREGAGRRHAVDDTLLLVLHLLDEKFGPDRFKSRWLPYLDMLMSVETISTFSPLFFDERTHMRLLESTDLHSHMVKYHERVAQSFESVQQHAGSSSSFPWLTETRFRWAHAILDSRSIWWSGERHLVPLLDMVNCGALGADQAPHRTVLDTHGRHAITKASWHFESGDQVVENYAQPNYIYLLYHGFVLDTGANPHDCAHFSLLTRDRDAIDALPHARKRVLMEMLEALDFMTWTPELCVDPAQESSVVRFASVALVTESPLLSLELQDSDDRQQGERQRTLATLKPEAIAAALNVVKARLKSLEAGLSAPGEADADKAVDIPALMIQKYMTQQQSHMLTLQTTLQTIGQ</sequence>
<dbReference type="GO" id="GO:0016279">
    <property type="term" value="F:protein-lysine N-methyltransferase activity"/>
    <property type="evidence" value="ECO:0007669"/>
    <property type="project" value="TreeGrafter"/>
</dbReference>
<dbReference type="VEuPathDB" id="FungiDB:PYU1_G002772"/>
<feature type="domain" description="Rubisco LSMT substrate-binding" evidence="4">
    <location>
        <begin position="340"/>
        <end position="475"/>
    </location>
</feature>
<dbReference type="InterPro" id="IPR050600">
    <property type="entry name" value="SETD3_SETD6_MTase"/>
</dbReference>
<dbReference type="OMA" id="LQDERMI"/>
<dbReference type="SUPFAM" id="SSF82199">
    <property type="entry name" value="SET domain"/>
    <property type="match status" value="2"/>
</dbReference>
<evidence type="ECO:0000313" key="6">
    <source>
        <dbReference type="Proteomes" id="UP000019132"/>
    </source>
</evidence>
<dbReference type="Pfam" id="PF09273">
    <property type="entry name" value="Rubis-subs-bind"/>
    <property type="match status" value="1"/>
</dbReference>
<dbReference type="SUPFAM" id="SSF81822">
    <property type="entry name" value="RuBisCo LSMT C-terminal, substrate-binding domain"/>
    <property type="match status" value="1"/>
</dbReference>
<dbReference type="EMBL" id="GL376628">
    <property type="status" value="NOT_ANNOTATED_CDS"/>
    <property type="molecule type" value="Genomic_DNA"/>
</dbReference>
<dbReference type="eggNOG" id="KOG1337">
    <property type="taxonomic scope" value="Eukaryota"/>
</dbReference>
<name>K3WCT4_GLOUD</name>
<dbReference type="PANTHER" id="PTHR13271:SF121">
    <property type="entry name" value="SET DOMAIN-CONTAINING PROTEIN"/>
    <property type="match status" value="1"/>
</dbReference>
<dbReference type="STRING" id="431595.K3WCT4"/>
<proteinExistence type="predicted"/>
<dbReference type="InParanoid" id="K3WCT4"/>
<keyword evidence="3" id="KW-0949">S-adenosyl-L-methionine</keyword>
<evidence type="ECO:0000256" key="3">
    <source>
        <dbReference type="ARBA" id="ARBA00022691"/>
    </source>
</evidence>
<evidence type="ECO:0000256" key="2">
    <source>
        <dbReference type="ARBA" id="ARBA00022679"/>
    </source>
</evidence>
<keyword evidence="1" id="KW-0489">Methyltransferase</keyword>
<organism evidence="5 6">
    <name type="scientific">Globisporangium ultimum (strain ATCC 200006 / CBS 805.95 / DAOM BR144)</name>
    <name type="common">Pythium ultimum</name>
    <dbReference type="NCBI Taxonomy" id="431595"/>
    <lineage>
        <taxon>Eukaryota</taxon>
        <taxon>Sar</taxon>
        <taxon>Stramenopiles</taxon>
        <taxon>Oomycota</taxon>
        <taxon>Peronosporomycetes</taxon>
        <taxon>Pythiales</taxon>
        <taxon>Pythiaceae</taxon>
        <taxon>Globisporangium</taxon>
    </lineage>
</organism>
<dbReference type="AlphaFoldDB" id="K3WCT4"/>
<dbReference type="Proteomes" id="UP000019132">
    <property type="component" value="Unassembled WGS sequence"/>
</dbReference>
<dbReference type="InterPro" id="IPR046341">
    <property type="entry name" value="SET_dom_sf"/>
</dbReference>
<keyword evidence="2" id="KW-0808">Transferase</keyword>
<keyword evidence="6" id="KW-1185">Reference proteome</keyword>
<dbReference type="InterPro" id="IPR036464">
    <property type="entry name" value="Rubisco_LSMT_subst-bd_sf"/>
</dbReference>
<reference evidence="6" key="2">
    <citation type="submission" date="2010-04" db="EMBL/GenBank/DDBJ databases">
        <authorList>
            <person name="Buell R."/>
            <person name="Hamilton J."/>
            <person name="Hostetler J."/>
        </authorList>
    </citation>
    <scope>NUCLEOTIDE SEQUENCE [LARGE SCALE GENOMIC DNA]</scope>
    <source>
        <strain evidence="6">DAOM:BR144</strain>
    </source>
</reference>
<reference evidence="6" key="1">
    <citation type="journal article" date="2010" name="Genome Biol.">
        <title>Genome sequence of the necrotrophic plant pathogen Pythium ultimum reveals original pathogenicity mechanisms and effector repertoire.</title>
        <authorList>
            <person name="Levesque C.A."/>
            <person name="Brouwer H."/>
            <person name="Cano L."/>
            <person name="Hamilton J.P."/>
            <person name="Holt C."/>
            <person name="Huitema E."/>
            <person name="Raffaele S."/>
            <person name="Robideau G.P."/>
            <person name="Thines M."/>
            <person name="Win J."/>
            <person name="Zerillo M.M."/>
            <person name="Beakes G.W."/>
            <person name="Boore J.L."/>
            <person name="Busam D."/>
            <person name="Dumas B."/>
            <person name="Ferriera S."/>
            <person name="Fuerstenberg S.I."/>
            <person name="Gachon C.M."/>
            <person name="Gaulin E."/>
            <person name="Govers F."/>
            <person name="Grenville-Briggs L."/>
            <person name="Horner N."/>
            <person name="Hostetler J."/>
            <person name="Jiang R.H."/>
            <person name="Johnson J."/>
            <person name="Krajaejun T."/>
            <person name="Lin H."/>
            <person name="Meijer H.J."/>
            <person name="Moore B."/>
            <person name="Morris P."/>
            <person name="Phuntmart V."/>
            <person name="Puiu D."/>
            <person name="Shetty J."/>
            <person name="Stajich J.E."/>
            <person name="Tripathy S."/>
            <person name="Wawra S."/>
            <person name="van West P."/>
            <person name="Whitty B.R."/>
            <person name="Coutinho P.M."/>
            <person name="Henrissat B."/>
            <person name="Martin F."/>
            <person name="Thomas P.D."/>
            <person name="Tyler B.M."/>
            <person name="De Vries R.P."/>
            <person name="Kamoun S."/>
            <person name="Yandell M."/>
            <person name="Tisserat N."/>
            <person name="Buell C.R."/>
        </authorList>
    </citation>
    <scope>NUCLEOTIDE SEQUENCE</scope>
    <source>
        <strain evidence="6">DAOM:BR144</strain>
    </source>
</reference>
<accession>K3WCT4</accession>
<dbReference type="Gene3D" id="3.90.1420.10">
    <property type="entry name" value="Rubisco LSMT, substrate-binding domain"/>
    <property type="match status" value="1"/>
</dbReference>